<proteinExistence type="predicted"/>
<reference evidence="2 3" key="1">
    <citation type="journal article" date="2016" name="Mol. Biol. Evol.">
        <title>Genome-Wide Survey of Gut Fungi (Harpellales) Reveals the First Horizontally Transferred Ubiquitin Gene from a Mosquito Host.</title>
        <authorList>
            <person name="Wang Y."/>
            <person name="White M.M."/>
            <person name="Kvist S."/>
            <person name="Moncalvo J.M."/>
        </authorList>
    </citation>
    <scope>NUCLEOTIDE SEQUENCE [LARGE SCALE GENOMIC DNA]</scope>
    <source>
        <strain evidence="2 3">ALG-7-W6</strain>
    </source>
</reference>
<dbReference type="GO" id="GO:0003676">
    <property type="term" value="F:nucleic acid binding"/>
    <property type="evidence" value="ECO:0007669"/>
    <property type="project" value="InterPro"/>
</dbReference>
<dbReference type="Proteomes" id="UP000187455">
    <property type="component" value="Unassembled WGS sequence"/>
</dbReference>
<name>A0A1R0H512_9FUNG</name>
<accession>A0A1R0H512</accession>
<evidence type="ECO:0000313" key="2">
    <source>
        <dbReference type="EMBL" id="OLY84191.1"/>
    </source>
</evidence>
<dbReference type="Pfam" id="PF13358">
    <property type="entry name" value="DDE_3"/>
    <property type="match status" value="1"/>
</dbReference>
<feature type="domain" description="Tc1-like transposase DDE" evidence="1">
    <location>
        <begin position="9"/>
        <end position="41"/>
    </location>
</feature>
<dbReference type="OrthoDB" id="2266637at2759"/>
<protein>
    <recommendedName>
        <fullName evidence="1">Tc1-like transposase DDE domain-containing protein</fullName>
    </recommendedName>
</protein>
<evidence type="ECO:0000259" key="1">
    <source>
        <dbReference type="Pfam" id="PF13358"/>
    </source>
</evidence>
<dbReference type="InterPro" id="IPR036397">
    <property type="entry name" value="RNaseH_sf"/>
</dbReference>
<dbReference type="InterPro" id="IPR038717">
    <property type="entry name" value="Tc1-like_DDE_dom"/>
</dbReference>
<organism evidence="2 3">
    <name type="scientific">Smittium mucronatum</name>
    <dbReference type="NCBI Taxonomy" id="133383"/>
    <lineage>
        <taxon>Eukaryota</taxon>
        <taxon>Fungi</taxon>
        <taxon>Fungi incertae sedis</taxon>
        <taxon>Zoopagomycota</taxon>
        <taxon>Kickxellomycotina</taxon>
        <taxon>Harpellomycetes</taxon>
        <taxon>Harpellales</taxon>
        <taxon>Legeriomycetaceae</taxon>
        <taxon>Smittium</taxon>
    </lineage>
</organism>
<dbReference type="EMBL" id="LSSL01000585">
    <property type="protein sequence ID" value="OLY84191.1"/>
    <property type="molecule type" value="Genomic_DNA"/>
</dbReference>
<dbReference type="Gene3D" id="3.30.420.10">
    <property type="entry name" value="Ribonuclease H-like superfamily/Ribonuclease H"/>
    <property type="match status" value="1"/>
</dbReference>
<sequence>MFLRNFPETKLIYLIPYSPMLNPIEISWSVMKSEIKKKFAKVKYFNDGYPSQEFPQVEWAAKATQRTKNDSYIKFTPEMCQRFISHMQTLFSDAIQLNDM</sequence>
<keyword evidence="3" id="KW-1185">Reference proteome</keyword>
<dbReference type="AlphaFoldDB" id="A0A1R0H512"/>
<comment type="caution">
    <text evidence="2">The sequence shown here is derived from an EMBL/GenBank/DDBJ whole genome shotgun (WGS) entry which is preliminary data.</text>
</comment>
<evidence type="ECO:0000313" key="3">
    <source>
        <dbReference type="Proteomes" id="UP000187455"/>
    </source>
</evidence>
<gene>
    <name evidence="2" type="ORF">AYI68_g1650</name>
</gene>